<gene>
    <name evidence="3" type="ORF">IMSHALPRED_010385</name>
</gene>
<dbReference type="AlphaFoldDB" id="A0A8H3G3I7"/>
<proteinExistence type="predicted"/>
<feature type="domain" description="RING-type" evidence="2">
    <location>
        <begin position="25"/>
        <end position="75"/>
    </location>
</feature>
<evidence type="ECO:0000313" key="3">
    <source>
        <dbReference type="EMBL" id="CAF9935899.1"/>
    </source>
</evidence>
<dbReference type="Proteomes" id="UP000664534">
    <property type="component" value="Unassembled WGS sequence"/>
</dbReference>
<dbReference type="SUPFAM" id="SSF57850">
    <property type="entry name" value="RING/U-box"/>
    <property type="match status" value="1"/>
</dbReference>
<evidence type="ECO:0000256" key="1">
    <source>
        <dbReference type="PROSITE-ProRule" id="PRU00175"/>
    </source>
</evidence>
<keyword evidence="1" id="KW-0863">Zinc-finger</keyword>
<keyword evidence="1" id="KW-0862">Zinc</keyword>
<dbReference type="Pfam" id="PF13639">
    <property type="entry name" value="zf-RING_2"/>
    <property type="match status" value="1"/>
</dbReference>
<name>A0A8H3G3I7_9LECA</name>
<dbReference type="InterPro" id="IPR001841">
    <property type="entry name" value="Znf_RING"/>
</dbReference>
<comment type="caution">
    <text evidence="3">The sequence shown here is derived from an EMBL/GenBank/DDBJ whole genome shotgun (WGS) entry which is preliminary data.</text>
</comment>
<dbReference type="Gene3D" id="3.30.40.10">
    <property type="entry name" value="Zinc/RING finger domain, C3HC4 (zinc finger)"/>
    <property type="match status" value="1"/>
</dbReference>
<evidence type="ECO:0000259" key="2">
    <source>
        <dbReference type="PROSITE" id="PS50089"/>
    </source>
</evidence>
<keyword evidence="4" id="KW-1185">Reference proteome</keyword>
<accession>A0A8H3G3I7</accession>
<protein>
    <recommendedName>
        <fullName evidence="2">RING-type domain-containing protein</fullName>
    </recommendedName>
</protein>
<keyword evidence="1" id="KW-0479">Metal-binding</keyword>
<dbReference type="OrthoDB" id="8062037at2759"/>
<dbReference type="PROSITE" id="PS50089">
    <property type="entry name" value="ZF_RING_2"/>
    <property type="match status" value="1"/>
</dbReference>
<organism evidence="3 4">
    <name type="scientific">Imshaugia aleurites</name>
    <dbReference type="NCBI Taxonomy" id="172621"/>
    <lineage>
        <taxon>Eukaryota</taxon>
        <taxon>Fungi</taxon>
        <taxon>Dikarya</taxon>
        <taxon>Ascomycota</taxon>
        <taxon>Pezizomycotina</taxon>
        <taxon>Lecanoromycetes</taxon>
        <taxon>OSLEUM clade</taxon>
        <taxon>Lecanoromycetidae</taxon>
        <taxon>Lecanorales</taxon>
        <taxon>Lecanorineae</taxon>
        <taxon>Parmeliaceae</taxon>
        <taxon>Imshaugia</taxon>
    </lineage>
</organism>
<evidence type="ECO:0000313" key="4">
    <source>
        <dbReference type="Proteomes" id="UP000664534"/>
    </source>
</evidence>
<dbReference type="EMBL" id="CAJPDT010000087">
    <property type="protein sequence ID" value="CAF9935899.1"/>
    <property type="molecule type" value="Genomic_DNA"/>
</dbReference>
<dbReference type="InterPro" id="IPR013083">
    <property type="entry name" value="Znf_RING/FYVE/PHD"/>
</dbReference>
<reference evidence="3" key="1">
    <citation type="submission" date="2021-03" db="EMBL/GenBank/DDBJ databases">
        <authorList>
            <person name="Tagirdzhanova G."/>
        </authorList>
    </citation>
    <scope>NUCLEOTIDE SEQUENCE</scope>
</reference>
<sequence length="159" mass="18230">MDRQTFLSQLLNDKNVVQAAEGEDCIICKQPYNMPSSDTKIAEKQIRLPCDTKHTVGSKCITTWLQKHNTCPICRHEFFDEDEVDEDPWSDSSEEEQDVGVGLPEMKYLCEMLCDNLGFEVPDRIRDIACQVAQRVWYTDIVQAEPSYEENLYLAAACV</sequence>
<dbReference type="GO" id="GO:0008270">
    <property type="term" value="F:zinc ion binding"/>
    <property type="evidence" value="ECO:0007669"/>
    <property type="project" value="UniProtKB-KW"/>
</dbReference>